<comment type="caution">
    <text evidence="3">The sequence shown here is derived from an EMBL/GenBank/DDBJ whole genome shotgun (WGS) entry which is preliminary data.</text>
</comment>
<sequence length="104" mass="11110">MKYLITLLLIAQAILLVRGAAAQAIYGPTGEYRGYSQTSPSGVTNVYNATGQNVQSFQTDNGQTNFYSPQGAYQGTSTTPFYATPNTSINAPRQAPQAPSVKGW</sequence>
<dbReference type="EMBL" id="NAIA01000003">
    <property type="protein sequence ID" value="OWF65108.1"/>
    <property type="molecule type" value="Genomic_DNA"/>
</dbReference>
<organism evidence="3 4">
    <name type="scientific">Polynucleobacter hirudinilacicola</name>
    <dbReference type="NCBI Taxonomy" id="1743166"/>
    <lineage>
        <taxon>Bacteria</taxon>
        <taxon>Pseudomonadati</taxon>
        <taxon>Pseudomonadota</taxon>
        <taxon>Betaproteobacteria</taxon>
        <taxon>Burkholderiales</taxon>
        <taxon>Burkholderiaceae</taxon>
        <taxon>Polynucleobacter</taxon>
    </lineage>
</organism>
<evidence type="ECO:0000313" key="3">
    <source>
        <dbReference type="EMBL" id="OWF65108.1"/>
    </source>
</evidence>
<proteinExistence type="predicted"/>
<gene>
    <name evidence="3" type="ORF">B6A14_04655</name>
</gene>
<feature type="region of interest" description="Disordered" evidence="1">
    <location>
        <begin position="77"/>
        <end position="104"/>
    </location>
</feature>
<evidence type="ECO:0000313" key="4">
    <source>
        <dbReference type="Proteomes" id="UP000196880"/>
    </source>
</evidence>
<accession>A0A210RVT1</accession>
<dbReference type="AlphaFoldDB" id="A0A210RVT1"/>
<protein>
    <submittedName>
        <fullName evidence="3">Uncharacterized protein</fullName>
    </submittedName>
</protein>
<evidence type="ECO:0000256" key="1">
    <source>
        <dbReference type="SAM" id="MobiDB-lite"/>
    </source>
</evidence>
<feature type="signal peptide" evidence="2">
    <location>
        <begin position="1"/>
        <end position="22"/>
    </location>
</feature>
<dbReference type="RefSeq" id="WP_087909304.1">
    <property type="nucleotide sequence ID" value="NZ_NAIA01000003.1"/>
</dbReference>
<feature type="chain" id="PRO_5013052604" evidence="2">
    <location>
        <begin position="23"/>
        <end position="104"/>
    </location>
</feature>
<evidence type="ECO:0000256" key="2">
    <source>
        <dbReference type="SAM" id="SignalP"/>
    </source>
</evidence>
<reference evidence="3 4" key="1">
    <citation type="submission" date="2017-03" db="EMBL/GenBank/DDBJ databases">
        <title>New species Polynucleobacter sp. MWH-EgelM1-30-B4.</title>
        <authorList>
            <person name="Hahn M.W."/>
        </authorList>
    </citation>
    <scope>NUCLEOTIDE SEQUENCE [LARGE SCALE GENOMIC DNA]</scope>
    <source>
        <strain evidence="3 4">MWH-EgelM1-30-B4</strain>
    </source>
</reference>
<feature type="compositionally biased region" description="Polar residues" evidence="1">
    <location>
        <begin position="77"/>
        <end position="91"/>
    </location>
</feature>
<keyword evidence="4" id="KW-1185">Reference proteome</keyword>
<dbReference type="Proteomes" id="UP000196880">
    <property type="component" value="Unassembled WGS sequence"/>
</dbReference>
<name>A0A210RVT1_9BURK</name>
<dbReference type="OrthoDB" id="9133132at2"/>
<keyword evidence="2" id="KW-0732">Signal</keyword>